<keyword evidence="2" id="KW-0614">Plasmid</keyword>
<evidence type="ECO:0000313" key="2">
    <source>
        <dbReference type="EMBL" id="ABG99375.1"/>
    </source>
</evidence>
<accession>Q0RZB1</accession>
<dbReference type="InterPro" id="IPR024072">
    <property type="entry name" value="DHFR-like_dom_sf"/>
</dbReference>
<proteinExistence type="predicted"/>
<organism evidence="2 3">
    <name type="scientific">Rhodococcus jostii (strain RHA1)</name>
    <dbReference type="NCBI Taxonomy" id="101510"/>
    <lineage>
        <taxon>Bacteria</taxon>
        <taxon>Bacillati</taxon>
        <taxon>Actinomycetota</taxon>
        <taxon>Actinomycetes</taxon>
        <taxon>Mycobacteriales</taxon>
        <taxon>Nocardiaceae</taxon>
        <taxon>Rhodococcus</taxon>
    </lineage>
</organism>
<geneLocation type="plasmid" evidence="2 3">
    <name>pRHL1</name>
</geneLocation>
<feature type="region of interest" description="Disordered" evidence="1">
    <location>
        <begin position="81"/>
        <end position="147"/>
    </location>
</feature>
<dbReference type="KEGG" id="rha:RHA1_ro08331"/>
<dbReference type="Proteomes" id="UP000008710">
    <property type="component" value="Plasmid pRHL1"/>
</dbReference>
<evidence type="ECO:0000256" key="1">
    <source>
        <dbReference type="SAM" id="MobiDB-lite"/>
    </source>
</evidence>
<feature type="compositionally biased region" description="Polar residues" evidence="1">
    <location>
        <begin position="88"/>
        <end position="98"/>
    </location>
</feature>
<evidence type="ECO:0000313" key="3">
    <source>
        <dbReference type="Proteomes" id="UP000008710"/>
    </source>
</evidence>
<dbReference type="SUPFAM" id="SSF53597">
    <property type="entry name" value="Dihydrofolate reductase-like"/>
    <property type="match status" value="1"/>
</dbReference>
<dbReference type="AlphaFoldDB" id="Q0RZB1"/>
<name>Q0RZB1_RHOJR</name>
<dbReference type="Gene3D" id="3.40.430.10">
    <property type="entry name" value="Dihydrofolate Reductase, subunit A"/>
    <property type="match status" value="1"/>
</dbReference>
<protein>
    <submittedName>
        <fullName evidence="2">Uncharacterized protein</fullName>
    </submittedName>
</protein>
<sequence>MRSLPATVVSTTREGPLDWTDATVVSGDGVDVDARLKEESEVPLRSHGSLSMTRTLMAAGLVDRQQVTLFPVITLRLAITRSSKGRRTSTWSWSRTGHSTTTSKSSSTSPPSFLSAFMHPPRHAAKPDVKSRERKRQGHIDGVGWSP</sequence>
<dbReference type="EMBL" id="CP000432">
    <property type="protein sequence ID" value="ABG99375.1"/>
    <property type="molecule type" value="Genomic_DNA"/>
</dbReference>
<dbReference type="HOGENOM" id="CLU_1766558_0_0_11"/>
<reference evidence="3" key="1">
    <citation type="journal article" date="2006" name="Proc. Natl. Acad. Sci. U.S.A.">
        <title>The complete genome of Rhodococcus sp. RHA1 provides insights into a catabolic powerhouse.</title>
        <authorList>
            <person name="McLeod M.P."/>
            <person name="Warren R.L."/>
            <person name="Hsiao W.W.L."/>
            <person name="Araki N."/>
            <person name="Myhre M."/>
            <person name="Fernandes C."/>
            <person name="Miyazawa D."/>
            <person name="Wong W."/>
            <person name="Lillquist A.L."/>
            <person name="Wang D."/>
            <person name="Dosanjh M."/>
            <person name="Hara H."/>
            <person name="Petrescu A."/>
            <person name="Morin R.D."/>
            <person name="Yang G."/>
            <person name="Stott J.M."/>
            <person name="Schein J.E."/>
            <person name="Shin H."/>
            <person name="Smailus D."/>
            <person name="Siddiqui A.S."/>
            <person name="Marra M.A."/>
            <person name="Jones S.J.M."/>
            <person name="Holt R."/>
            <person name="Brinkman F.S.L."/>
            <person name="Miyauchi K."/>
            <person name="Fukuda M."/>
            <person name="Davies J.E."/>
            <person name="Mohn W.W."/>
            <person name="Eltis L.D."/>
        </authorList>
    </citation>
    <scope>NUCLEOTIDE SEQUENCE [LARGE SCALE GENOMIC DNA]</scope>
    <source>
        <strain evidence="3">RHA1</strain>
    </source>
</reference>
<feature type="compositionally biased region" description="Low complexity" evidence="1">
    <location>
        <begin position="99"/>
        <end position="112"/>
    </location>
</feature>
<gene>
    <name evidence="2" type="ordered locus">RHA1_ro08331</name>
</gene>